<feature type="transmembrane region" description="Helical" evidence="10">
    <location>
        <begin position="179"/>
        <end position="198"/>
    </location>
</feature>
<dbReference type="EC" id="2.4.1.-" evidence="10"/>
<evidence type="ECO:0000256" key="5">
    <source>
        <dbReference type="ARBA" id="ARBA00022679"/>
    </source>
</evidence>
<evidence type="ECO:0000259" key="12">
    <source>
        <dbReference type="Pfam" id="PF02366"/>
    </source>
</evidence>
<feature type="transmembrane region" description="Helical" evidence="10">
    <location>
        <begin position="517"/>
        <end position="540"/>
    </location>
</feature>
<protein>
    <recommendedName>
        <fullName evidence="9 10">Polyprenol-phosphate-mannose--protein mannosyltransferase</fullName>
        <ecNumber evidence="10">2.4.1.-</ecNumber>
    </recommendedName>
</protein>
<comment type="pathway">
    <text evidence="2 10">Protein modification; protein glycosylation.</text>
</comment>
<reference evidence="14" key="2">
    <citation type="submission" date="2020-09" db="EMBL/GenBank/DDBJ databases">
        <authorList>
            <person name="Sun Q."/>
            <person name="Zhou Y."/>
        </authorList>
    </citation>
    <scope>NUCLEOTIDE SEQUENCE</scope>
    <source>
        <strain evidence="14">CGMCC 4.7308</strain>
    </source>
</reference>
<evidence type="ECO:0000256" key="10">
    <source>
        <dbReference type="RuleBase" id="RU367007"/>
    </source>
</evidence>
<evidence type="ECO:0000256" key="7">
    <source>
        <dbReference type="ARBA" id="ARBA00022989"/>
    </source>
</evidence>
<dbReference type="RefSeq" id="WP_188939827.1">
    <property type="nucleotide sequence ID" value="NZ_BMNA01000001.1"/>
</dbReference>
<feature type="transmembrane region" description="Helical" evidence="10">
    <location>
        <begin position="205"/>
        <end position="223"/>
    </location>
</feature>
<comment type="subcellular location">
    <subcellularLocation>
        <location evidence="10">Cell membrane</location>
    </subcellularLocation>
    <subcellularLocation>
        <location evidence="1">Endomembrane system</location>
        <topology evidence="1">Multi-pass membrane protein</topology>
    </subcellularLocation>
</comment>
<feature type="transmembrane region" description="Helical" evidence="10">
    <location>
        <begin position="552"/>
        <end position="573"/>
    </location>
</feature>
<dbReference type="EMBL" id="BMNA01000001">
    <property type="protein sequence ID" value="GGL87813.1"/>
    <property type="molecule type" value="Genomic_DNA"/>
</dbReference>
<feature type="region of interest" description="Disordered" evidence="11">
    <location>
        <begin position="1"/>
        <end position="57"/>
    </location>
</feature>
<evidence type="ECO:0000313" key="14">
    <source>
        <dbReference type="EMBL" id="GGL87813.1"/>
    </source>
</evidence>
<dbReference type="GO" id="GO:0005886">
    <property type="term" value="C:plasma membrane"/>
    <property type="evidence" value="ECO:0007669"/>
    <property type="project" value="UniProtKB-SubCell"/>
</dbReference>
<proteinExistence type="inferred from homology"/>
<feature type="domain" description="Protein O-mannosyl-transferase C-terminal four TM" evidence="13">
    <location>
        <begin position="401"/>
        <end position="595"/>
    </location>
</feature>
<evidence type="ECO:0000313" key="15">
    <source>
        <dbReference type="Proteomes" id="UP000655208"/>
    </source>
</evidence>
<evidence type="ECO:0000259" key="13">
    <source>
        <dbReference type="Pfam" id="PF16192"/>
    </source>
</evidence>
<name>A0A917SLC1_9ACTN</name>
<dbReference type="Pfam" id="PF16192">
    <property type="entry name" value="PMT_4TMC"/>
    <property type="match status" value="1"/>
</dbReference>
<dbReference type="InterPro" id="IPR003342">
    <property type="entry name" value="ArnT-like_N"/>
</dbReference>
<gene>
    <name evidence="14" type="ORF">GCM10011594_04330</name>
</gene>
<evidence type="ECO:0000256" key="2">
    <source>
        <dbReference type="ARBA" id="ARBA00004922"/>
    </source>
</evidence>
<dbReference type="GO" id="GO:0012505">
    <property type="term" value="C:endomembrane system"/>
    <property type="evidence" value="ECO:0007669"/>
    <property type="project" value="UniProtKB-SubCell"/>
</dbReference>
<feature type="compositionally biased region" description="Low complexity" evidence="11">
    <location>
        <begin position="8"/>
        <end position="19"/>
    </location>
</feature>
<dbReference type="PANTHER" id="PTHR10050:SF46">
    <property type="entry name" value="PROTEIN O-MANNOSYL-TRANSFERASE 2"/>
    <property type="match status" value="1"/>
</dbReference>
<keyword evidence="15" id="KW-1185">Reference proteome</keyword>
<sequence length="596" mass="65205">MTAPPLVDPAGGRSPAAGDGPDGGTPPDPSALHRTGRGSTVPLVDDLDPSQARPDPAADVVAIGEVPPVRRPVRPERRRLPDPPTDRLRAWLVTAGLALIGGLLRLWNVGQAADGGVGGSGSVPTPLFDEKYYAVQAAEVIRNGGIEDNQAFGVVVHPPLGKQIIALGEMLLGYNPTGWRISSVVAGTIIIALMVRVVRRMTRSTLVGAIAGVLVICDGVSHVQARTALLDVFQELFILAAFACLIADRDQVRARLNRSVADPDAFLPTRGPGFWRRSGERAGVALGARWWRFGCGLFLGLTTSVKWSGFYWIAAFGILSVVWDITARREAGIRTPVVAVIRRDLLPSLWSLAVVPIATYVASWWAWFASEDGWARHIFVADTENWTSTGLQKIAAVWHNSLWQWTWKMLDFHSSLLTPTNPADRHPWESKPWTWPIGTRPVLYYVSSGQSGCGDGRTDCIGRIFLIGTPALWWVSLFVAGWALWRAIGRLDWRYAAVLVGYGAGYVPWFFNLDRQMYFFYVTPLAPFLVIGISLVLGDVLGRARAGVEKRFLSVAVVAVYVGLVVANFIWLLPILQGDPITQDRLTAETWLPSWG</sequence>
<dbReference type="Pfam" id="PF02366">
    <property type="entry name" value="PMT"/>
    <property type="match status" value="1"/>
</dbReference>
<keyword evidence="5 10" id="KW-0808">Transferase</keyword>
<feature type="transmembrane region" description="Helical" evidence="10">
    <location>
        <begin position="309"/>
        <end position="327"/>
    </location>
</feature>
<dbReference type="Proteomes" id="UP000655208">
    <property type="component" value="Unassembled WGS sequence"/>
</dbReference>
<evidence type="ECO:0000256" key="1">
    <source>
        <dbReference type="ARBA" id="ARBA00004127"/>
    </source>
</evidence>
<keyword evidence="4 10" id="KW-0328">Glycosyltransferase</keyword>
<keyword evidence="8 10" id="KW-0472">Membrane</keyword>
<comment type="caution">
    <text evidence="14">The sequence shown here is derived from an EMBL/GenBank/DDBJ whole genome shotgun (WGS) entry which is preliminary data.</text>
</comment>
<comment type="function">
    <text evidence="10">Protein O-mannosyltransferase that catalyzes the transfer of a single mannose residue from a polyprenol phospho-mannosyl lipidic donor to the hydroxyl group of selected serine and threonine residues in acceptor proteins.</text>
</comment>
<feature type="region of interest" description="Disordered" evidence="11">
    <location>
        <begin position="65"/>
        <end position="84"/>
    </location>
</feature>
<keyword evidence="7 10" id="KW-1133">Transmembrane helix</keyword>
<feature type="transmembrane region" description="Helical" evidence="10">
    <location>
        <begin position="348"/>
        <end position="367"/>
    </location>
</feature>
<evidence type="ECO:0000256" key="6">
    <source>
        <dbReference type="ARBA" id="ARBA00022692"/>
    </source>
</evidence>
<feature type="transmembrane region" description="Helical" evidence="10">
    <location>
        <begin position="492"/>
        <end position="511"/>
    </location>
</feature>
<feature type="compositionally biased region" description="Basic and acidic residues" evidence="11">
    <location>
        <begin position="73"/>
        <end position="84"/>
    </location>
</feature>
<evidence type="ECO:0000256" key="9">
    <source>
        <dbReference type="ARBA" id="ARBA00093617"/>
    </source>
</evidence>
<dbReference type="InterPro" id="IPR032421">
    <property type="entry name" value="PMT_4TMC"/>
</dbReference>
<keyword evidence="6 10" id="KW-0812">Transmembrane</keyword>
<evidence type="ECO:0000256" key="4">
    <source>
        <dbReference type="ARBA" id="ARBA00022676"/>
    </source>
</evidence>
<evidence type="ECO:0000256" key="8">
    <source>
        <dbReference type="ARBA" id="ARBA00023136"/>
    </source>
</evidence>
<dbReference type="PANTHER" id="PTHR10050">
    <property type="entry name" value="DOLICHYL-PHOSPHATE-MANNOSE--PROTEIN MANNOSYLTRANSFERASE"/>
    <property type="match status" value="1"/>
</dbReference>
<feature type="domain" description="ArnT-like N-terminal" evidence="12">
    <location>
        <begin position="156"/>
        <end position="246"/>
    </location>
</feature>
<feature type="transmembrane region" description="Helical" evidence="10">
    <location>
        <begin position="464"/>
        <end position="485"/>
    </location>
</feature>
<dbReference type="GO" id="GO:0004169">
    <property type="term" value="F:dolichyl-phosphate-mannose-protein mannosyltransferase activity"/>
    <property type="evidence" value="ECO:0007669"/>
    <property type="project" value="UniProtKB-UniRule"/>
</dbReference>
<accession>A0A917SLC1</accession>
<dbReference type="InterPro" id="IPR027005">
    <property type="entry name" value="PMT-like"/>
</dbReference>
<comment type="similarity">
    <text evidence="3 10">Belongs to the glycosyltransferase 39 family.</text>
</comment>
<evidence type="ECO:0000256" key="3">
    <source>
        <dbReference type="ARBA" id="ARBA00007222"/>
    </source>
</evidence>
<evidence type="ECO:0000256" key="11">
    <source>
        <dbReference type="SAM" id="MobiDB-lite"/>
    </source>
</evidence>
<keyword evidence="10" id="KW-1003">Cell membrane</keyword>
<dbReference type="AlphaFoldDB" id="A0A917SLC1"/>
<reference evidence="14" key="1">
    <citation type="journal article" date="2014" name="Int. J. Syst. Evol. Microbiol.">
        <title>Complete genome sequence of Corynebacterium casei LMG S-19264T (=DSM 44701T), isolated from a smear-ripened cheese.</title>
        <authorList>
            <consortium name="US DOE Joint Genome Institute (JGI-PGF)"/>
            <person name="Walter F."/>
            <person name="Albersmeier A."/>
            <person name="Kalinowski J."/>
            <person name="Ruckert C."/>
        </authorList>
    </citation>
    <scope>NUCLEOTIDE SEQUENCE</scope>
    <source>
        <strain evidence="14">CGMCC 4.7308</strain>
    </source>
</reference>
<organism evidence="14 15">
    <name type="scientific">Nakamurella endophytica</name>
    <dbReference type="NCBI Taxonomy" id="1748367"/>
    <lineage>
        <taxon>Bacteria</taxon>
        <taxon>Bacillati</taxon>
        <taxon>Actinomycetota</taxon>
        <taxon>Actinomycetes</taxon>
        <taxon>Nakamurellales</taxon>
        <taxon>Nakamurellaceae</taxon>
        <taxon>Nakamurella</taxon>
    </lineage>
</organism>